<feature type="transmembrane region" description="Helical" evidence="1">
    <location>
        <begin position="6"/>
        <end position="27"/>
    </location>
</feature>
<keyword evidence="3" id="KW-1185">Reference proteome</keyword>
<proteinExistence type="predicted"/>
<protein>
    <submittedName>
        <fullName evidence="2">Uncharacterized protein</fullName>
    </submittedName>
</protein>
<dbReference type="RefSeq" id="WP_406751829.1">
    <property type="nucleotide sequence ID" value="NZ_JBEWZH010000008.1"/>
</dbReference>
<sequence length="151" mass="17104">MTLEQIGILTGILSAICTGIFFITKNFKESRRKLRNRICGQWGNEGDIIKSKFETHFVELEIDLDIDDGEITGTVRSRNVNSETISPLCSINGKLKFKSAVIKLTHVRHGEQLLYGTAIIKLKKKTLHWKLNQGVADFFPSYTRLHRQGSA</sequence>
<keyword evidence="1" id="KW-0472">Membrane</keyword>
<evidence type="ECO:0000313" key="3">
    <source>
        <dbReference type="Proteomes" id="UP001623558"/>
    </source>
</evidence>
<keyword evidence="1" id="KW-0812">Transmembrane</keyword>
<dbReference type="EMBL" id="JBEWZH010000008">
    <property type="protein sequence ID" value="MFL0163027.1"/>
    <property type="molecule type" value="Genomic_DNA"/>
</dbReference>
<comment type="caution">
    <text evidence="2">The sequence shown here is derived from an EMBL/GenBank/DDBJ whole genome shotgun (WGS) entry which is preliminary data.</text>
</comment>
<evidence type="ECO:0000256" key="1">
    <source>
        <dbReference type="SAM" id="Phobius"/>
    </source>
</evidence>
<evidence type="ECO:0000313" key="2">
    <source>
        <dbReference type="EMBL" id="MFL0163027.1"/>
    </source>
</evidence>
<gene>
    <name evidence="2" type="ORF">U0R11_11545</name>
</gene>
<organism evidence="2 3">
    <name type="scientific">Aquirufa salirivi</name>
    <dbReference type="NCBI Taxonomy" id="3104729"/>
    <lineage>
        <taxon>Bacteria</taxon>
        <taxon>Pseudomonadati</taxon>
        <taxon>Bacteroidota</taxon>
        <taxon>Cytophagia</taxon>
        <taxon>Cytophagales</taxon>
        <taxon>Flectobacillaceae</taxon>
        <taxon>Aquirufa</taxon>
    </lineage>
</organism>
<accession>A0ABW8RWA8</accession>
<reference evidence="2 3" key="1">
    <citation type="submission" date="2024-07" db="EMBL/GenBank/DDBJ databases">
        <authorList>
            <person name="Pitt A."/>
            <person name="Hahn M.W."/>
        </authorList>
    </citation>
    <scope>NUCLEOTIDE SEQUENCE [LARGE SCALE GENOMIC DNA]</scope>
    <source>
        <strain evidence="2 3">1-SAACH-A3</strain>
    </source>
</reference>
<dbReference type="Proteomes" id="UP001623558">
    <property type="component" value="Unassembled WGS sequence"/>
</dbReference>
<keyword evidence="1" id="KW-1133">Transmembrane helix</keyword>
<name>A0ABW8RWA8_9BACT</name>